<feature type="compositionally biased region" description="Basic and acidic residues" evidence="1">
    <location>
        <begin position="116"/>
        <end position="131"/>
    </location>
</feature>
<evidence type="ECO:0000313" key="2">
    <source>
        <dbReference type="EMBL" id="KAJ7340472.1"/>
    </source>
</evidence>
<feature type="compositionally biased region" description="Polar residues" evidence="1">
    <location>
        <begin position="105"/>
        <end position="114"/>
    </location>
</feature>
<feature type="compositionally biased region" description="Basic and acidic residues" evidence="1">
    <location>
        <begin position="140"/>
        <end position="167"/>
    </location>
</feature>
<evidence type="ECO:0000313" key="3">
    <source>
        <dbReference type="Proteomes" id="UP001163046"/>
    </source>
</evidence>
<feature type="region of interest" description="Disordered" evidence="1">
    <location>
        <begin position="1"/>
        <end position="24"/>
    </location>
</feature>
<feature type="compositionally biased region" description="Polar residues" evidence="1">
    <location>
        <begin position="78"/>
        <end position="95"/>
    </location>
</feature>
<gene>
    <name evidence="2" type="ORF">OS493_003221</name>
</gene>
<keyword evidence="3" id="KW-1185">Reference proteome</keyword>
<feature type="region of interest" description="Disordered" evidence="1">
    <location>
        <begin position="188"/>
        <end position="219"/>
    </location>
</feature>
<reference evidence="2" key="1">
    <citation type="submission" date="2023-01" db="EMBL/GenBank/DDBJ databases">
        <title>Genome assembly of the deep-sea coral Lophelia pertusa.</title>
        <authorList>
            <person name="Herrera S."/>
            <person name="Cordes E."/>
        </authorList>
    </citation>
    <scope>NUCLEOTIDE SEQUENCE</scope>
    <source>
        <strain evidence="2">USNM1676648</strain>
        <tissue evidence="2">Polyp</tissue>
    </source>
</reference>
<feature type="compositionally biased region" description="Basic and acidic residues" evidence="1">
    <location>
        <begin position="56"/>
        <end position="65"/>
    </location>
</feature>
<comment type="caution">
    <text evidence="2">The sequence shown here is derived from an EMBL/GenBank/DDBJ whole genome shotgun (WGS) entry which is preliminary data.</text>
</comment>
<organism evidence="2 3">
    <name type="scientific">Desmophyllum pertusum</name>
    <dbReference type="NCBI Taxonomy" id="174260"/>
    <lineage>
        <taxon>Eukaryota</taxon>
        <taxon>Metazoa</taxon>
        <taxon>Cnidaria</taxon>
        <taxon>Anthozoa</taxon>
        <taxon>Hexacorallia</taxon>
        <taxon>Scleractinia</taxon>
        <taxon>Caryophylliina</taxon>
        <taxon>Caryophylliidae</taxon>
        <taxon>Desmophyllum</taxon>
    </lineage>
</organism>
<dbReference type="EMBL" id="MU827778">
    <property type="protein sequence ID" value="KAJ7340472.1"/>
    <property type="molecule type" value="Genomic_DNA"/>
</dbReference>
<feature type="region of interest" description="Disordered" evidence="1">
    <location>
        <begin position="39"/>
        <end position="175"/>
    </location>
</feature>
<sequence>MGTREQRSGSTKMVEVSRDEGAVNGAKCLDVTEELSTGVHNTVQGAEGGCTPQCQDMKDLPEKEPKKTKRRRKKRTGKQTLVENLNSPSVSAPNETQHKDELDQGTLQTQSLETSDTDHEDEKEKATEMKAENATTRKSRKDEQAKLSAEEIPRTEASIAEKGKVEEEQTEQAVPRVVKRKIRCRATVKKKKPRKLKIALQNRKHTRPTGRRTMKNQSKMRFRHRVVNMTS</sequence>
<dbReference type="AlphaFoldDB" id="A0A9W9YJX6"/>
<protein>
    <submittedName>
        <fullName evidence="2">Uncharacterized protein</fullName>
    </submittedName>
</protein>
<evidence type="ECO:0000256" key="1">
    <source>
        <dbReference type="SAM" id="MobiDB-lite"/>
    </source>
</evidence>
<dbReference type="Proteomes" id="UP001163046">
    <property type="component" value="Unassembled WGS sequence"/>
</dbReference>
<feature type="compositionally biased region" description="Basic residues" evidence="1">
    <location>
        <begin position="66"/>
        <end position="77"/>
    </location>
</feature>
<name>A0A9W9YJX6_9CNID</name>
<accession>A0A9W9YJX6</accession>
<proteinExistence type="predicted"/>